<comment type="caution">
    <text evidence="3">The sequence shown here is derived from an EMBL/GenBank/DDBJ whole genome shotgun (WGS) entry which is preliminary data.</text>
</comment>
<dbReference type="EMBL" id="CBTK010000160">
    <property type="protein sequence ID" value="CDH45441.1"/>
    <property type="molecule type" value="Genomic_DNA"/>
</dbReference>
<feature type="coiled-coil region" evidence="1">
    <location>
        <begin position="78"/>
        <end position="105"/>
    </location>
</feature>
<keyword evidence="1" id="KW-0175">Coiled coil</keyword>
<evidence type="ECO:0000313" key="3">
    <source>
        <dbReference type="EMBL" id="CDH45441.1"/>
    </source>
</evidence>
<dbReference type="RefSeq" id="WP_034433160.1">
    <property type="nucleotide sequence ID" value="NZ_CBTK010000160.1"/>
</dbReference>
<keyword evidence="4" id="KW-1185">Reference proteome</keyword>
<evidence type="ECO:0000256" key="2">
    <source>
        <dbReference type="SAM" id="Phobius"/>
    </source>
</evidence>
<evidence type="ECO:0000256" key="1">
    <source>
        <dbReference type="SAM" id="Coils"/>
    </source>
</evidence>
<keyword evidence="2" id="KW-0812">Transmembrane</keyword>
<proteinExistence type="predicted"/>
<dbReference type="Proteomes" id="UP000019184">
    <property type="component" value="Unassembled WGS sequence"/>
</dbReference>
<feature type="transmembrane region" description="Helical" evidence="2">
    <location>
        <begin position="138"/>
        <end position="157"/>
    </location>
</feature>
<protein>
    <recommendedName>
        <fullName evidence="5">Helix-turn-helix domain-containing protein</fullName>
    </recommendedName>
</protein>
<dbReference type="AlphaFoldDB" id="A0A7U7J4P1"/>
<keyword evidence="2" id="KW-0472">Membrane</keyword>
<accession>A0A7U7J4P1</accession>
<keyword evidence="2" id="KW-1133">Transmembrane helix</keyword>
<name>A0A7U7J4P1_9GAMM</name>
<evidence type="ECO:0008006" key="5">
    <source>
        <dbReference type="Google" id="ProtNLM"/>
    </source>
</evidence>
<evidence type="ECO:0000313" key="4">
    <source>
        <dbReference type="Proteomes" id="UP000019184"/>
    </source>
</evidence>
<reference evidence="3 4" key="1">
    <citation type="journal article" date="2014" name="ISME J.">
        <title>Candidatus Competibacter-lineage genomes retrieved from metagenomes reveal functional metabolic diversity.</title>
        <authorList>
            <person name="McIlroy S.J."/>
            <person name="Albertsen M."/>
            <person name="Andresen E.K."/>
            <person name="Saunders A.M."/>
            <person name="Kristiansen R."/>
            <person name="Stokholm-Bjerregaard M."/>
            <person name="Nielsen K.L."/>
            <person name="Nielsen P.H."/>
        </authorList>
    </citation>
    <scope>NUCLEOTIDE SEQUENCE [LARGE SCALE GENOMIC DNA]</scope>
    <source>
        <strain evidence="3 4">Run_B_J11</strain>
    </source>
</reference>
<organism evidence="3 4">
    <name type="scientific">Candidatus Contendobacter odensis Run_B_J11</name>
    <dbReference type="NCBI Taxonomy" id="1400861"/>
    <lineage>
        <taxon>Bacteria</taxon>
        <taxon>Pseudomonadati</taxon>
        <taxon>Pseudomonadota</taxon>
        <taxon>Gammaproteobacteria</taxon>
        <taxon>Candidatus Competibacteraceae</taxon>
        <taxon>Candidatus Contendibacter</taxon>
    </lineage>
</organism>
<gene>
    <name evidence="3" type="ORF">BN874_2420002</name>
</gene>
<dbReference type="OrthoDB" id="962262at2"/>
<sequence>MMLGINAAAHAAGVARSTIQRAIKTGRLSAVSTPTGERGIDLAELLRVFGPLPQTRQERAAASLPTAAPDATGEATLIGVLQEQLQQALERERQATERAQERESRLLALLEIEQQTRRELEMKWLPAPRTEPVRNSRVWILLGALLVALAALVVTWVHPELVG</sequence>